<keyword evidence="2" id="KW-1185">Reference proteome</keyword>
<dbReference type="Proteomes" id="UP001140562">
    <property type="component" value="Unassembled WGS sequence"/>
</dbReference>
<organism evidence="1 2">
    <name type="scientific">Didymella glomerata</name>
    <dbReference type="NCBI Taxonomy" id="749621"/>
    <lineage>
        <taxon>Eukaryota</taxon>
        <taxon>Fungi</taxon>
        <taxon>Dikarya</taxon>
        <taxon>Ascomycota</taxon>
        <taxon>Pezizomycotina</taxon>
        <taxon>Dothideomycetes</taxon>
        <taxon>Pleosporomycetidae</taxon>
        <taxon>Pleosporales</taxon>
        <taxon>Pleosporineae</taxon>
        <taxon>Didymellaceae</taxon>
        <taxon>Didymella</taxon>
    </lineage>
</organism>
<comment type="caution">
    <text evidence="1">The sequence shown here is derived from an EMBL/GenBank/DDBJ whole genome shotgun (WGS) entry which is preliminary data.</text>
</comment>
<protein>
    <submittedName>
        <fullName evidence="1">Uncharacterized protein</fullName>
    </submittedName>
</protein>
<evidence type="ECO:0000313" key="1">
    <source>
        <dbReference type="EMBL" id="KAJ4340519.1"/>
    </source>
</evidence>
<reference evidence="1" key="1">
    <citation type="submission" date="2022-10" db="EMBL/GenBank/DDBJ databases">
        <title>Tapping the CABI collections for fungal endophytes: first genome assemblies for Collariella, Neodidymelliopsis, Ascochyta clinopodiicola, Didymella pomorum, Didymosphaeria variabile, Neocosmospora piperis and Neocucurbitaria cava.</title>
        <authorList>
            <person name="Hill R."/>
        </authorList>
    </citation>
    <scope>NUCLEOTIDE SEQUENCE</scope>
    <source>
        <strain evidence="1">IMI 360193</strain>
    </source>
</reference>
<gene>
    <name evidence="1" type="ORF">N0V87_002504</name>
</gene>
<evidence type="ECO:0000313" key="2">
    <source>
        <dbReference type="Proteomes" id="UP001140562"/>
    </source>
</evidence>
<accession>A0A9W8X4M6</accession>
<dbReference type="EMBL" id="JAPEUV010000016">
    <property type="protein sequence ID" value="KAJ4340519.1"/>
    <property type="molecule type" value="Genomic_DNA"/>
</dbReference>
<sequence length="133" mass="14897">MRHLLLAPLLRILKIDLQDPKALIIPTATSPRPLALLAVLLLKIAQIQDIKPEDKIRAERLRLPSTTFPGALQDMWIPQHPIIVLGPTMRVVKDTVRLLHVVDRVAPHSLFASAPSGLLVRMRLEQRVSVRAP</sequence>
<name>A0A9W8X4M6_9PLEO</name>
<dbReference type="AlphaFoldDB" id="A0A9W8X4M6"/>
<proteinExistence type="predicted"/>